<accession>A0A133UAF9</accession>
<dbReference type="Proteomes" id="UP000070373">
    <property type="component" value="Unassembled WGS sequence"/>
</dbReference>
<organism evidence="2 3">
    <name type="scientific">candidate division MSBL1 archaeon SCGC-AAA259E17</name>
    <dbReference type="NCBI Taxonomy" id="1698263"/>
    <lineage>
        <taxon>Archaea</taxon>
        <taxon>Methanobacteriati</taxon>
        <taxon>Methanobacteriota</taxon>
        <taxon>candidate division MSBL1</taxon>
    </lineage>
</organism>
<proteinExistence type="predicted"/>
<dbReference type="InterPro" id="IPR023405">
    <property type="entry name" value="Topo_IA_core_domain"/>
</dbReference>
<feature type="region of interest" description="Disordered" evidence="1">
    <location>
        <begin position="57"/>
        <end position="94"/>
    </location>
</feature>
<keyword evidence="3" id="KW-1185">Reference proteome</keyword>
<reference evidence="2 3" key="1">
    <citation type="journal article" date="2016" name="Sci. Rep.">
        <title>Metabolic traits of an uncultured archaeal lineage -MSBL1- from brine pools of the Red Sea.</title>
        <authorList>
            <person name="Mwirichia R."/>
            <person name="Alam I."/>
            <person name="Rashid M."/>
            <person name="Vinu M."/>
            <person name="Ba-Alawi W."/>
            <person name="Anthony Kamau A."/>
            <person name="Kamanda Ngugi D."/>
            <person name="Goker M."/>
            <person name="Klenk H.P."/>
            <person name="Bajic V."/>
            <person name="Stingl U."/>
        </authorList>
    </citation>
    <scope>NUCLEOTIDE SEQUENCE [LARGE SCALE GENOMIC DNA]</scope>
    <source>
        <strain evidence="2">SCGC-AAA259E17</strain>
    </source>
</reference>
<name>A0A133UAF9_9EURY</name>
<evidence type="ECO:0000313" key="3">
    <source>
        <dbReference type="Proteomes" id="UP000070373"/>
    </source>
</evidence>
<evidence type="ECO:0000256" key="1">
    <source>
        <dbReference type="SAM" id="MobiDB-lite"/>
    </source>
</evidence>
<dbReference type="SUPFAM" id="SSF56712">
    <property type="entry name" value="Prokaryotic type I DNA topoisomerase"/>
    <property type="match status" value="1"/>
</dbReference>
<sequence length="94" mass="10665">MRFCLADEAAESAKRMKFSSLTRDELREAYRNTSESLDWGMVHAGLARAYMEGPKWRALPGQGSRKDPVRQLKDKSENGEGYFKSIPPMLRLAA</sequence>
<comment type="caution">
    <text evidence="2">The sequence shown here is derived from an EMBL/GenBank/DDBJ whole genome shotgun (WGS) entry which is preliminary data.</text>
</comment>
<feature type="compositionally biased region" description="Basic and acidic residues" evidence="1">
    <location>
        <begin position="64"/>
        <end position="78"/>
    </location>
</feature>
<dbReference type="AlphaFoldDB" id="A0A133UAF9"/>
<evidence type="ECO:0000313" key="2">
    <source>
        <dbReference type="EMBL" id="KXA91182.1"/>
    </source>
</evidence>
<dbReference type="EMBL" id="LHXN01000120">
    <property type="protein sequence ID" value="KXA91182.1"/>
    <property type="molecule type" value="Genomic_DNA"/>
</dbReference>
<gene>
    <name evidence="2" type="ORF">AKJ64_04900</name>
</gene>
<protein>
    <submittedName>
        <fullName evidence="2">Uncharacterized protein</fullName>
    </submittedName>
</protein>